<dbReference type="EMBL" id="CP002786">
    <property type="protein sequence ID" value="AEF40595.1"/>
    <property type="molecule type" value="Genomic_DNA"/>
</dbReference>
<keyword evidence="3" id="KW-1185">Reference proteome</keyword>
<feature type="compositionally biased region" description="Gly residues" evidence="1">
    <location>
        <begin position="8"/>
        <end position="19"/>
    </location>
</feature>
<accession>F6EQB0</accession>
<dbReference type="eggNOG" id="ENOG5033XCP">
    <property type="taxonomic scope" value="Bacteria"/>
</dbReference>
<organism evidence="2 3">
    <name type="scientific">Hoyosella subflava (strain DSM 45089 / JCM 17490 / NBRC 109087 / DQS3-9A1)</name>
    <name type="common">Amycolicicoccus subflavus</name>
    <dbReference type="NCBI Taxonomy" id="443218"/>
    <lineage>
        <taxon>Bacteria</taxon>
        <taxon>Bacillati</taxon>
        <taxon>Actinomycetota</taxon>
        <taxon>Actinomycetes</taxon>
        <taxon>Mycobacteriales</taxon>
        <taxon>Hoyosellaceae</taxon>
        <taxon>Hoyosella</taxon>
    </lineage>
</organism>
<proteinExistence type="predicted"/>
<name>F6EQB0_HOYSD</name>
<feature type="region of interest" description="Disordered" evidence="1">
    <location>
        <begin position="1"/>
        <end position="20"/>
    </location>
</feature>
<protein>
    <submittedName>
        <fullName evidence="2">Uncharacterized protein</fullName>
    </submittedName>
</protein>
<reference evidence="2 3" key="1">
    <citation type="journal article" date="2011" name="J. Bacteriol.">
        <title>Complete genome sequence of Amycolicicoccus subflavus DQS3-9A1T, an actinomycete isolated from crude oil-polluted soil.</title>
        <authorList>
            <person name="Cai M."/>
            <person name="Chen W.M."/>
            <person name="Nie Y."/>
            <person name="Chi C.Q."/>
            <person name="Wang Y.N."/>
            <person name="Tang Y.Q."/>
            <person name="Li G.Y."/>
            <person name="Wu X.L."/>
        </authorList>
    </citation>
    <scope>NUCLEOTIDE SEQUENCE [LARGE SCALE GENOMIC DNA]</scope>
    <source>
        <strain evidence="3">DSM 45089 / DQS3-9A1</strain>
    </source>
</reference>
<evidence type="ECO:0000256" key="1">
    <source>
        <dbReference type="SAM" id="MobiDB-lite"/>
    </source>
</evidence>
<gene>
    <name evidence="2" type="ordered locus">AS9A_2146</name>
</gene>
<dbReference type="HOGENOM" id="CLU_1376920_0_0_11"/>
<dbReference type="KEGG" id="asd:AS9A_2146"/>
<evidence type="ECO:0000313" key="2">
    <source>
        <dbReference type="EMBL" id="AEF40595.1"/>
    </source>
</evidence>
<evidence type="ECO:0000313" key="3">
    <source>
        <dbReference type="Proteomes" id="UP000009235"/>
    </source>
</evidence>
<dbReference type="Proteomes" id="UP000009235">
    <property type="component" value="Chromosome"/>
</dbReference>
<sequence>MLGSWSGDTGGEAAEGGEMGAPARESSIDLYWIPLGAGGRVVRWNGRLYEAISSRCSGRPAAALYHSALIVGDRSHSYTIEMAPVWNLKATQRGVVRVGPVGARWLGRFRLFRYEVRCWQGGFIPDIAEAVDSPQRVSSDEGRVRRVMTLVRSAPPLTWGRDELRVGDMWNSNSLVSWLLACSGHDMAAVTPPGGGRAPGWDAGLALAERGDQTTTQARLDHVDV</sequence>
<dbReference type="AlphaFoldDB" id="F6EQB0"/>